<evidence type="ECO:0000256" key="8">
    <source>
        <dbReference type="ARBA" id="ARBA00023146"/>
    </source>
</evidence>
<dbReference type="InterPro" id="IPR002307">
    <property type="entry name" value="Tyr-tRNA-ligase"/>
</dbReference>
<reference evidence="12 13" key="1">
    <citation type="submission" date="2020-07" db="EMBL/GenBank/DDBJ databases">
        <title>Luteimonas sp. SJ-92.</title>
        <authorList>
            <person name="Huang X.-X."/>
            <person name="Xu L."/>
            <person name="Sun J.-Q."/>
        </authorList>
    </citation>
    <scope>NUCLEOTIDE SEQUENCE [LARGE SCALE GENOMIC DNA]</scope>
    <source>
        <strain evidence="12 13">SJ-92</strain>
    </source>
</reference>
<dbReference type="PROSITE" id="PS00178">
    <property type="entry name" value="AA_TRNA_LIGASE_I"/>
    <property type="match status" value="1"/>
</dbReference>
<comment type="function">
    <text evidence="10">Catalyzes the attachment of tyrosine to tRNA(Tyr) in a two-step reaction: tyrosine is first activated by ATP to form Tyr-AMP and then transferred to the acceptor end of tRNA(Tyr).</text>
</comment>
<dbReference type="NCBIfam" id="TIGR00234">
    <property type="entry name" value="tyrS"/>
    <property type="match status" value="1"/>
</dbReference>
<feature type="short sequence motif" description="'KMSKS' region" evidence="10">
    <location>
        <begin position="267"/>
        <end position="271"/>
    </location>
</feature>
<dbReference type="InterPro" id="IPR036986">
    <property type="entry name" value="S4_RNA-bd_sf"/>
</dbReference>
<keyword evidence="4 10" id="KW-0547">Nucleotide-binding</keyword>
<gene>
    <name evidence="10" type="primary">tyrS</name>
    <name evidence="12" type="ORF">H0E84_02600</name>
</gene>
<keyword evidence="2 10" id="KW-0963">Cytoplasm</keyword>
<dbReference type="SUPFAM" id="SSF55174">
    <property type="entry name" value="Alpha-L RNA-binding motif"/>
    <property type="match status" value="1"/>
</dbReference>
<dbReference type="AlphaFoldDB" id="A0A853J994"/>
<dbReference type="HAMAP" id="MF_02007">
    <property type="entry name" value="Tyr_tRNA_synth_type2"/>
    <property type="match status" value="1"/>
</dbReference>
<dbReference type="Proteomes" id="UP000578091">
    <property type="component" value="Unassembled WGS sequence"/>
</dbReference>
<comment type="subunit">
    <text evidence="1 10">Homodimer.</text>
</comment>
<comment type="similarity">
    <text evidence="10">Belongs to the class-I aminoacyl-tRNA synthetase family. TyrS type 2 subfamily.</text>
</comment>
<dbReference type="SUPFAM" id="SSF52374">
    <property type="entry name" value="Nucleotidylyl transferase"/>
    <property type="match status" value="1"/>
</dbReference>
<dbReference type="FunFam" id="3.40.50.620:FF:000061">
    <property type="entry name" value="Tyrosine--tRNA ligase"/>
    <property type="match status" value="1"/>
</dbReference>
<dbReference type="Pfam" id="PF00579">
    <property type="entry name" value="tRNA-synt_1b"/>
    <property type="match status" value="1"/>
</dbReference>
<dbReference type="InterPro" id="IPR024088">
    <property type="entry name" value="Tyr-tRNA-ligase_bac-type"/>
</dbReference>
<dbReference type="EC" id="6.1.1.1" evidence="10"/>
<dbReference type="GO" id="GO:0006437">
    <property type="term" value="P:tyrosyl-tRNA aminoacylation"/>
    <property type="evidence" value="ECO:0007669"/>
    <property type="project" value="UniProtKB-UniRule"/>
</dbReference>
<evidence type="ECO:0000256" key="7">
    <source>
        <dbReference type="ARBA" id="ARBA00022917"/>
    </source>
</evidence>
<dbReference type="Gene3D" id="3.10.290.10">
    <property type="entry name" value="RNA-binding S4 domain"/>
    <property type="match status" value="1"/>
</dbReference>
<sequence>MLEPTGLLRDRPLLTPLNVHFHNPVTFSDIRDPSCEVLVPDATPAQDSLELIARGADEILKREELEARLALGRPLRIKAGFDPTAPDLHVGHTVLLNKMRQFQDLGHQVIFLIGDFTGMIGDPSGKNATRKALTREDVAANARTYADQVFKVLDRERTELRFNSEWFGKMDAADMIRLAARHTVARMLERDDFAKRYTAQQPIAIHEFLYPLVQGYDSVALEADVELGGTDQKFNLLMGRGLQEHYGQKPQVVLTMPLLEGLDGVQKMSKSLDNYIGIDEPAIDIVNKTMKIGDALMWKWIELLSFEIGAEEARRLRTGVEAGLNPRDVKLRLARELAARFHDAAAADTAIAGWHAAVRGEGDTSLLPLQDVAVPAEGLRIAALLTAAGLTPSNSEASRKLRERAVKVDGAVVEDPGRAFGPGFEGVLAVGKRNFARVRLITAP</sequence>
<dbReference type="GO" id="GO:0004831">
    <property type="term" value="F:tyrosine-tRNA ligase activity"/>
    <property type="evidence" value="ECO:0007669"/>
    <property type="project" value="UniProtKB-UniRule"/>
</dbReference>
<comment type="subcellular location">
    <subcellularLocation>
        <location evidence="10">Cytoplasm</location>
    </subcellularLocation>
</comment>
<dbReference type="Gene3D" id="1.10.240.10">
    <property type="entry name" value="Tyrosyl-Transfer RNA Synthetase"/>
    <property type="match status" value="1"/>
</dbReference>
<dbReference type="CDD" id="cd00165">
    <property type="entry name" value="S4"/>
    <property type="match status" value="1"/>
</dbReference>
<evidence type="ECO:0000256" key="1">
    <source>
        <dbReference type="ARBA" id="ARBA00011738"/>
    </source>
</evidence>
<accession>A0A853J994</accession>
<dbReference type="Gene3D" id="3.40.50.620">
    <property type="entry name" value="HUPs"/>
    <property type="match status" value="1"/>
</dbReference>
<protein>
    <recommendedName>
        <fullName evidence="10">Tyrosine--tRNA ligase</fullName>
        <ecNumber evidence="10">6.1.1.1</ecNumber>
    </recommendedName>
    <alternativeName>
        <fullName evidence="10">Tyrosyl-tRNA synthetase</fullName>
        <shortName evidence="10">TyrRS</shortName>
    </alternativeName>
</protein>
<dbReference type="EMBL" id="JACCKA010000021">
    <property type="protein sequence ID" value="NZA25259.1"/>
    <property type="molecule type" value="Genomic_DNA"/>
</dbReference>
<evidence type="ECO:0000256" key="4">
    <source>
        <dbReference type="ARBA" id="ARBA00022741"/>
    </source>
</evidence>
<dbReference type="PRINTS" id="PR01040">
    <property type="entry name" value="TRNASYNTHTYR"/>
</dbReference>
<evidence type="ECO:0000256" key="11">
    <source>
        <dbReference type="PROSITE-ProRule" id="PRU00182"/>
    </source>
</evidence>
<keyword evidence="3 10" id="KW-0436">Ligase</keyword>
<dbReference type="GO" id="GO:0003723">
    <property type="term" value="F:RNA binding"/>
    <property type="evidence" value="ECO:0007669"/>
    <property type="project" value="UniProtKB-KW"/>
</dbReference>
<dbReference type="InterPro" id="IPR014729">
    <property type="entry name" value="Rossmann-like_a/b/a_fold"/>
</dbReference>
<evidence type="ECO:0000313" key="13">
    <source>
        <dbReference type="Proteomes" id="UP000578091"/>
    </source>
</evidence>
<keyword evidence="6 11" id="KW-0694">RNA-binding</keyword>
<evidence type="ECO:0000256" key="2">
    <source>
        <dbReference type="ARBA" id="ARBA00022490"/>
    </source>
</evidence>
<keyword evidence="8 10" id="KW-0030">Aminoacyl-tRNA synthetase</keyword>
<evidence type="ECO:0000256" key="3">
    <source>
        <dbReference type="ARBA" id="ARBA00022598"/>
    </source>
</evidence>
<dbReference type="InterPro" id="IPR024108">
    <property type="entry name" value="Tyr-tRNA-ligase_bac_2"/>
</dbReference>
<dbReference type="InterPro" id="IPR001412">
    <property type="entry name" value="aa-tRNA-synth_I_CS"/>
</dbReference>
<evidence type="ECO:0000256" key="5">
    <source>
        <dbReference type="ARBA" id="ARBA00022840"/>
    </source>
</evidence>
<keyword evidence="7 10" id="KW-0648">Protein biosynthesis</keyword>
<feature type="short sequence motif" description="'HIGH' region" evidence="10">
    <location>
        <begin position="83"/>
        <end position="92"/>
    </location>
</feature>
<evidence type="ECO:0000256" key="10">
    <source>
        <dbReference type="HAMAP-Rule" id="MF_02007"/>
    </source>
</evidence>
<proteinExistence type="inferred from homology"/>
<dbReference type="PROSITE" id="PS50889">
    <property type="entry name" value="S4"/>
    <property type="match status" value="1"/>
</dbReference>
<comment type="caution">
    <text evidence="12">The sequence shown here is derived from an EMBL/GenBank/DDBJ whole genome shotgun (WGS) entry which is preliminary data.</text>
</comment>
<keyword evidence="5 10" id="KW-0067">ATP-binding</keyword>
<name>A0A853J994_9GAMM</name>
<evidence type="ECO:0000256" key="9">
    <source>
        <dbReference type="ARBA" id="ARBA00048248"/>
    </source>
</evidence>
<dbReference type="PANTHER" id="PTHR11766:SF1">
    <property type="entry name" value="TYROSINE--TRNA LIGASE"/>
    <property type="match status" value="1"/>
</dbReference>
<dbReference type="InterPro" id="IPR002305">
    <property type="entry name" value="aa-tRNA-synth_Ic"/>
</dbReference>
<organism evidence="12 13">
    <name type="scientific">Luteimonas salinisoli</name>
    <dbReference type="NCBI Taxonomy" id="2752307"/>
    <lineage>
        <taxon>Bacteria</taxon>
        <taxon>Pseudomonadati</taxon>
        <taxon>Pseudomonadota</taxon>
        <taxon>Gammaproteobacteria</taxon>
        <taxon>Lysobacterales</taxon>
        <taxon>Lysobacteraceae</taxon>
        <taxon>Luteimonas</taxon>
    </lineage>
</organism>
<evidence type="ECO:0000313" key="12">
    <source>
        <dbReference type="EMBL" id="NZA25259.1"/>
    </source>
</evidence>
<dbReference type="GO" id="GO:0005829">
    <property type="term" value="C:cytosol"/>
    <property type="evidence" value="ECO:0007669"/>
    <property type="project" value="TreeGrafter"/>
</dbReference>
<feature type="binding site" evidence="10">
    <location>
        <position position="270"/>
    </location>
    <ligand>
        <name>ATP</name>
        <dbReference type="ChEBI" id="CHEBI:30616"/>
    </ligand>
</feature>
<dbReference type="PANTHER" id="PTHR11766">
    <property type="entry name" value="TYROSYL-TRNA SYNTHETASE"/>
    <property type="match status" value="1"/>
</dbReference>
<evidence type="ECO:0000256" key="6">
    <source>
        <dbReference type="ARBA" id="ARBA00022884"/>
    </source>
</evidence>
<dbReference type="GO" id="GO:0005524">
    <property type="term" value="F:ATP binding"/>
    <property type="evidence" value="ECO:0007669"/>
    <property type="project" value="UniProtKB-UniRule"/>
</dbReference>
<comment type="catalytic activity">
    <reaction evidence="9 10">
        <text>tRNA(Tyr) + L-tyrosine + ATP = L-tyrosyl-tRNA(Tyr) + AMP + diphosphate + H(+)</text>
        <dbReference type="Rhea" id="RHEA:10220"/>
        <dbReference type="Rhea" id="RHEA-COMP:9706"/>
        <dbReference type="Rhea" id="RHEA-COMP:9707"/>
        <dbReference type="ChEBI" id="CHEBI:15378"/>
        <dbReference type="ChEBI" id="CHEBI:30616"/>
        <dbReference type="ChEBI" id="CHEBI:33019"/>
        <dbReference type="ChEBI" id="CHEBI:58315"/>
        <dbReference type="ChEBI" id="CHEBI:78442"/>
        <dbReference type="ChEBI" id="CHEBI:78536"/>
        <dbReference type="ChEBI" id="CHEBI:456215"/>
        <dbReference type="EC" id="6.1.1.1"/>
    </reaction>
</comment>
<dbReference type="CDD" id="cd00805">
    <property type="entry name" value="TyrRS_core"/>
    <property type="match status" value="1"/>
</dbReference>
<keyword evidence="13" id="KW-1185">Reference proteome</keyword>